<keyword evidence="1" id="KW-1133">Transmembrane helix</keyword>
<feature type="transmembrane region" description="Helical" evidence="1">
    <location>
        <begin position="20"/>
        <end position="44"/>
    </location>
</feature>
<dbReference type="Proteomes" id="UP000265618">
    <property type="component" value="Unassembled WGS sequence"/>
</dbReference>
<evidence type="ECO:0000256" key="1">
    <source>
        <dbReference type="SAM" id="Phobius"/>
    </source>
</evidence>
<evidence type="ECO:0000313" key="3">
    <source>
        <dbReference type="Proteomes" id="UP000265618"/>
    </source>
</evidence>
<keyword evidence="1" id="KW-0472">Membrane</keyword>
<organism evidence="2 3">
    <name type="scientific">Kipferlia bialata</name>
    <dbReference type="NCBI Taxonomy" id="797122"/>
    <lineage>
        <taxon>Eukaryota</taxon>
        <taxon>Metamonada</taxon>
        <taxon>Carpediemonas-like organisms</taxon>
        <taxon>Kipferlia</taxon>
    </lineage>
</organism>
<evidence type="ECO:0000313" key="2">
    <source>
        <dbReference type="EMBL" id="GIQ80028.1"/>
    </source>
</evidence>
<comment type="caution">
    <text evidence="2">The sequence shown here is derived from an EMBL/GenBank/DDBJ whole genome shotgun (WGS) entry which is preliminary data.</text>
</comment>
<keyword evidence="1" id="KW-0812">Transmembrane</keyword>
<feature type="transmembrane region" description="Helical" evidence="1">
    <location>
        <begin position="196"/>
        <end position="218"/>
    </location>
</feature>
<dbReference type="OrthoDB" id="18453at2759"/>
<dbReference type="AlphaFoldDB" id="A0A9K3CMT7"/>
<name>A0A9K3CMT7_9EUKA</name>
<keyword evidence="3" id="KW-1185">Reference proteome</keyword>
<protein>
    <submittedName>
        <fullName evidence="2">Uncharacterized protein</fullName>
    </submittedName>
</protein>
<feature type="transmembrane region" description="Helical" evidence="1">
    <location>
        <begin position="118"/>
        <end position="144"/>
    </location>
</feature>
<sequence>MQLPLKKGLCWKIPCYTQFWAGNACHLGSLAFATFLAVEVYRSVRFRVRCVPKYEWLYLTLGFGCTMVSATAIILVGEVWSCEPGDMLECPHQYISPNAAYFGCQINTRWALLRLFSFVIPSMCLSILCIYCFVGSLIVIRTSIGSDVKTRASRRLLVISGTTIFLLIAPWLRNVVQLTGTKSPWWIVLYHSLGNGWNGAVNVVLAWWRLGVLGDLKVKMNDRWRFKRNCAATDRPIRGVAV</sequence>
<feature type="transmembrane region" description="Helical" evidence="1">
    <location>
        <begin position="56"/>
        <end position="77"/>
    </location>
</feature>
<dbReference type="EMBL" id="BDIP01000092">
    <property type="protein sequence ID" value="GIQ80028.1"/>
    <property type="molecule type" value="Genomic_DNA"/>
</dbReference>
<proteinExistence type="predicted"/>
<accession>A0A9K3CMT7</accession>
<feature type="transmembrane region" description="Helical" evidence="1">
    <location>
        <begin position="156"/>
        <end position="176"/>
    </location>
</feature>
<reference evidence="2 3" key="1">
    <citation type="journal article" date="2018" name="PLoS ONE">
        <title>The draft genome of Kipferlia bialata reveals reductive genome evolution in fornicate parasites.</title>
        <authorList>
            <person name="Tanifuji G."/>
            <person name="Takabayashi S."/>
            <person name="Kume K."/>
            <person name="Takagi M."/>
            <person name="Nakayama T."/>
            <person name="Kamikawa R."/>
            <person name="Inagaki Y."/>
            <person name="Hashimoto T."/>
        </authorList>
    </citation>
    <scope>NUCLEOTIDE SEQUENCE [LARGE SCALE GENOMIC DNA]</scope>
    <source>
        <strain evidence="2">NY0173</strain>
    </source>
</reference>
<dbReference type="Gene3D" id="1.20.1070.10">
    <property type="entry name" value="Rhodopsin 7-helix transmembrane proteins"/>
    <property type="match status" value="1"/>
</dbReference>
<gene>
    <name evidence="2" type="ORF">KIPB_000754</name>
</gene>